<gene>
    <name evidence="2" type="ORF">METZ01_LOCUS8741</name>
</gene>
<dbReference type="EMBL" id="UINC01000466">
    <property type="protein sequence ID" value="SUZ55887.1"/>
    <property type="molecule type" value="Genomic_DNA"/>
</dbReference>
<proteinExistence type="predicted"/>
<feature type="region of interest" description="Disordered" evidence="1">
    <location>
        <begin position="1"/>
        <end position="30"/>
    </location>
</feature>
<evidence type="ECO:0000256" key="1">
    <source>
        <dbReference type="SAM" id="MobiDB-lite"/>
    </source>
</evidence>
<accession>A0A381NMZ9</accession>
<sequence>MAACSTATKLATTAAPPTVEPTATPVPTPTATTIPYGDFANAEISPADPERLAQLTKLFSLVPESFNSAVFLDLESLKSNESLADLINPEILGMDVALPSIASGLVSRIAVAADTQNRSLVTPFQSEFSIGDMLRLAGGFGINLGGDGPTSYEGHDVWGINAFGTVLAMAAADDTTGVAAAGQAIAPDDARALAEASLDAFDGRSATLLDTPGLSGLLADVPSGFAAAVLSGCSTVPLFDDAQELSVCTGVAVTADILPGDLVVFHSLVGFPDQAVAGLAIEQTAEALEKENRSKDFEDLGVRQEGQNLRIRLIVSLPKFAEVFQLFAPSN</sequence>
<reference evidence="2" key="1">
    <citation type="submission" date="2018-05" db="EMBL/GenBank/DDBJ databases">
        <authorList>
            <person name="Lanie J.A."/>
            <person name="Ng W.-L."/>
            <person name="Kazmierczak K.M."/>
            <person name="Andrzejewski T.M."/>
            <person name="Davidsen T.M."/>
            <person name="Wayne K.J."/>
            <person name="Tettelin H."/>
            <person name="Glass J.I."/>
            <person name="Rusch D."/>
            <person name="Podicherti R."/>
            <person name="Tsui H.-C.T."/>
            <person name="Winkler M.E."/>
        </authorList>
    </citation>
    <scope>NUCLEOTIDE SEQUENCE</scope>
</reference>
<name>A0A381NMZ9_9ZZZZ</name>
<dbReference type="AlphaFoldDB" id="A0A381NMZ9"/>
<protein>
    <submittedName>
        <fullName evidence="2">Uncharacterized protein</fullName>
    </submittedName>
</protein>
<organism evidence="2">
    <name type="scientific">marine metagenome</name>
    <dbReference type="NCBI Taxonomy" id="408172"/>
    <lineage>
        <taxon>unclassified sequences</taxon>
        <taxon>metagenomes</taxon>
        <taxon>ecological metagenomes</taxon>
    </lineage>
</organism>
<evidence type="ECO:0000313" key="2">
    <source>
        <dbReference type="EMBL" id="SUZ55887.1"/>
    </source>
</evidence>